<evidence type="ECO:0000313" key="3">
    <source>
        <dbReference type="Proteomes" id="UP000482960"/>
    </source>
</evidence>
<reference evidence="2 3" key="1">
    <citation type="submission" date="2020-03" db="EMBL/GenBank/DDBJ databases">
        <title>Whole genome shotgun sequence of Phytohabitans rumicis NBRC 108638.</title>
        <authorList>
            <person name="Komaki H."/>
            <person name="Tamura T."/>
        </authorList>
    </citation>
    <scope>NUCLEOTIDE SEQUENCE [LARGE SCALE GENOMIC DNA]</scope>
    <source>
        <strain evidence="2 3">NBRC 108638</strain>
    </source>
</reference>
<dbReference type="AlphaFoldDB" id="A0A6V8LE29"/>
<name>A0A6V8LE29_9ACTN</name>
<evidence type="ECO:0000313" key="2">
    <source>
        <dbReference type="EMBL" id="GFJ95483.1"/>
    </source>
</evidence>
<reference evidence="2 3" key="2">
    <citation type="submission" date="2020-03" db="EMBL/GenBank/DDBJ databases">
        <authorList>
            <person name="Ichikawa N."/>
            <person name="Kimura A."/>
            <person name="Kitahashi Y."/>
            <person name="Uohara A."/>
        </authorList>
    </citation>
    <scope>NUCLEOTIDE SEQUENCE [LARGE SCALE GENOMIC DNA]</scope>
    <source>
        <strain evidence="2 3">NBRC 108638</strain>
    </source>
</reference>
<dbReference type="SUPFAM" id="SSF48498">
    <property type="entry name" value="Tetracyclin repressor-like, C-terminal domain"/>
    <property type="match status" value="1"/>
</dbReference>
<protein>
    <submittedName>
        <fullName evidence="2">Uncharacterized protein</fullName>
    </submittedName>
</protein>
<dbReference type="Proteomes" id="UP000482960">
    <property type="component" value="Unassembled WGS sequence"/>
</dbReference>
<feature type="region of interest" description="Disordered" evidence="1">
    <location>
        <begin position="55"/>
        <end position="79"/>
    </location>
</feature>
<evidence type="ECO:0000256" key="1">
    <source>
        <dbReference type="SAM" id="MobiDB-lite"/>
    </source>
</evidence>
<gene>
    <name evidence="2" type="ORF">Prum_091250</name>
</gene>
<dbReference type="Gene3D" id="1.10.357.10">
    <property type="entry name" value="Tetracycline Repressor, domain 2"/>
    <property type="match status" value="1"/>
</dbReference>
<dbReference type="EMBL" id="BLPG01000001">
    <property type="protein sequence ID" value="GFJ95483.1"/>
    <property type="molecule type" value="Genomic_DNA"/>
</dbReference>
<sequence length="79" mass="8538">MVERAKAQGSLREDVVGVDLPMIQLMVAAITDHTGQPDLWRRYLRLLLDGMRPGTSTSLPPISGAGGGLFARGPGRPRR</sequence>
<dbReference type="RefSeq" id="WP_178132685.1">
    <property type="nucleotide sequence ID" value="NZ_BAABJB010000048.1"/>
</dbReference>
<organism evidence="2 3">
    <name type="scientific">Phytohabitans rumicis</name>
    <dbReference type="NCBI Taxonomy" id="1076125"/>
    <lineage>
        <taxon>Bacteria</taxon>
        <taxon>Bacillati</taxon>
        <taxon>Actinomycetota</taxon>
        <taxon>Actinomycetes</taxon>
        <taxon>Micromonosporales</taxon>
        <taxon>Micromonosporaceae</taxon>
    </lineage>
</organism>
<accession>A0A6V8LE29</accession>
<dbReference type="InterPro" id="IPR036271">
    <property type="entry name" value="Tet_transcr_reg_TetR-rel_C_sf"/>
</dbReference>
<comment type="caution">
    <text evidence="2">The sequence shown here is derived from an EMBL/GenBank/DDBJ whole genome shotgun (WGS) entry which is preliminary data.</text>
</comment>
<proteinExistence type="predicted"/>
<keyword evidence="3" id="KW-1185">Reference proteome</keyword>